<dbReference type="Gene3D" id="2.40.160.50">
    <property type="entry name" value="membrane protein fhac: a member of the omp85/tpsb transporter family"/>
    <property type="match status" value="1"/>
</dbReference>
<feature type="short sequence motif" description="DGA/G" evidence="4">
    <location>
        <begin position="209"/>
        <end position="211"/>
    </location>
</feature>
<feature type="active site" description="Proton acceptor" evidence="4">
    <location>
        <position position="209"/>
    </location>
</feature>
<dbReference type="Pfam" id="PF01734">
    <property type="entry name" value="Patatin"/>
    <property type="match status" value="1"/>
</dbReference>
<gene>
    <name evidence="7" type="ORF">J2Z56_000212</name>
    <name evidence="8" type="ORF">J2Z57_000878</name>
</gene>
<reference evidence="7" key="1">
    <citation type="submission" date="2021-03" db="EMBL/GenBank/DDBJ databases">
        <title>Genomic Encyclopedia of Type Strains, Phase IV (KMG-IV): sequencing the most valuable type-strain genomes for metagenomic binning, comparative biology and taxonomic classification.</title>
        <authorList>
            <person name="Goeker M."/>
        </authorList>
    </citation>
    <scope>NUCLEOTIDE SEQUENCE</scope>
    <source>
        <strain evidence="7">DSM 15523</strain>
        <strain evidence="8 10">DSM 16476</strain>
    </source>
</reference>
<comment type="caution">
    <text evidence="7">The sequence shown here is derived from an EMBL/GenBank/DDBJ whole genome shotgun (WGS) entry which is preliminary data.</text>
</comment>
<dbReference type="InterPro" id="IPR002641">
    <property type="entry name" value="PNPLA_dom"/>
</dbReference>
<dbReference type="Pfam" id="PF19143">
    <property type="entry name" value="Omp85_2"/>
    <property type="match status" value="1"/>
</dbReference>
<keyword evidence="2 4" id="KW-0442">Lipid degradation</keyword>
<feature type="short sequence motif" description="GXGXXG" evidence="4">
    <location>
        <begin position="36"/>
        <end position="41"/>
    </location>
</feature>
<protein>
    <submittedName>
        <fullName evidence="7">NTE family protein</fullName>
    </submittedName>
</protein>
<evidence type="ECO:0000256" key="3">
    <source>
        <dbReference type="ARBA" id="ARBA00023098"/>
    </source>
</evidence>
<proteinExistence type="predicted"/>
<feature type="active site" description="Nucleophile" evidence="4">
    <location>
        <position position="65"/>
    </location>
</feature>
<evidence type="ECO:0000259" key="6">
    <source>
        <dbReference type="PROSITE" id="PS51635"/>
    </source>
</evidence>
<dbReference type="InterPro" id="IPR050301">
    <property type="entry name" value="NTE"/>
</dbReference>
<dbReference type="OrthoDB" id="9770965at2"/>
<organism evidence="7 9">
    <name type="scientific">Formosa algae</name>
    <dbReference type="NCBI Taxonomy" id="225843"/>
    <lineage>
        <taxon>Bacteria</taxon>
        <taxon>Pseudomonadati</taxon>
        <taxon>Bacteroidota</taxon>
        <taxon>Flavobacteriia</taxon>
        <taxon>Flavobacteriales</taxon>
        <taxon>Flavobacteriaceae</taxon>
        <taxon>Formosa</taxon>
    </lineage>
</organism>
<evidence type="ECO:0000256" key="2">
    <source>
        <dbReference type="ARBA" id="ARBA00022963"/>
    </source>
</evidence>
<dbReference type="EMBL" id="JAGGJQ010000001">
    <property type="protein sequence ID" value="MBP1838316.1"/>
    <property type="molecule type" value="Genomic_DNA"/>
</dbReference>
<keyword evidence="5" id="KW-0732">Signal</keyword>
<dbReference type="Proteomes" id="UP001231587">
    <property type="component" value="Unassembled WGS sequence"/>
</dbReference>
<evidence type="ECO:0000313" key="10">
    <source>
        <dbReference type="Proteomes" id="UP001231587"/>
    </source>
</evidence>
<evidence type="ECO:0000256" key="1">
    <source>
        <dbReference type="ARBA" id="ARBA00022801"/>
    </source>
</evidence>
<dbReference type="PANTHER" id="PTHR14226:SF29">
    <property type="entry name" value="NEUROPATHY TARGET ESTERASE SWS"/>
    <property type="match status" value="1"/>
</dbReference>
<evidence type="ECO:0000256" key="5">
    <source>
        <dbReference type="SAM" id="SignalP"/>
    </source>
</evidence>
<feature type="signal peptide" evidence="5">
    <location>
        <begin position="1"/>
        <end position="22"/>
    </location>
</feature>
<dbReference type="InterPro" id="IPR016035">
    <property type="entry name" value="Acyl_Trfase/lysoPLipase"/>
</dbReference>
<keyword evidence="1 4" id="KW-0378">Hydrolase</keyword>
<dbReference type="GO" id="GO:0016787">
    <property type="term" value="F:hydrolase activity"/>
    <property type="evidence" value="ECO:0007669"/>
    <property type="project" value="UniProtKB-UniRule"/>
</dbReference>
<dbReference type="RefSeq" id="WP_057777950.1">
    <property type="nucleotide sequence ID" value="NZ_JAGGJQ010000001.1"/>
</dbReference>
<sequence length="773" mass="86766">MNNLNKFFILLSCILLPILGNAQDKDKPKVALVLSGGGALGIAHIPTLQKLDSLGIVPDLIIGTSMGSIVGALYSIGYTGDEIAELSKTTDWDALFGGKVSINSVSNEEKSEFGRYSLGFEVIDKKPKPVLAILNDQNLREFFSVITFPVYNVTDFDKFPIPFRAMATDIVNGKQVVISKGSLTSAMRASMSIPGVFKPVEYENTLLVDGGVLNNFPVDIAQQLGADFIIGSEVSGGLQPKEKLSNLETLLLQTGMLSSNLLSEKNKQACDILIDNVPNLKFTPGDFDKSEMIYEQGKKAVLDNEDKFKALADMLKPYKQRKHEKPEIQEYTILDTIVYKGISKNNLRLVQCRSGLEEKKEYSIDQARTHINRILGTNLFSAIYANPILDKDYNGLEITVKEKAHNQVKVAAHFDDYRGVGLIFNYTGRNIIGASSRILTTLDIAEQPKFKIQYQKIFGKNKDFWFRSEIFGEKLDQDVIVSGETVDEMNYKYLQFDNEINRNIHTLNSYAGLGIDYQSTVLKPEADPDILNNVFNLVNYKYRTLEVYGQYTYNTLNEVFIPTKGLNIEAKIGRTIANDVEASFYDRSLSSNQSGRTNGFTKFRFHLKNVETFRDNLSLILGANIGFTFLDKLEANDISFLELGYGANYYLGGNLQRPRKDDFVFYGLLEDELPVTQFISANVALQYQFLKKLYLTPHFDIASVGFSTFNNYTEDAFKPKGEWKDNIETSELISLGTKLTYNSMIGPIGLDFTWVNSTDKFRVFFGIGIPLGR</sequence>
<name>A0A9X0YHH8_9FLAO</name>
<keyword evidence="3 4" id="KW-0443">Lipid metabolism</keyword>
<dbReference type="Gene3D" id="3.40.1090.10">
    <property type="entry name" value="Cytosolic phospholipase A2 catalytic domain"/>
    <property type="match status" value="2"/>
</dbReference>
<evidence type="ECO:0000313" key="8">
    <source>
        <dbReference type="EMBL" id="MDQ0334451.1"/>
    </source>
</evidence>
<dbReference type="AlphaFoldDB" id="A0A9X0YHH8"/>
<evidence type="ECO:0000313" key="9">
    <source>
        <dbReference type="Proteomes" id="UP001138672"/>
    </source>
</evidence>
<dbReference type="InterPro" id="IPR043864">
    <property type="entry name" value="Omp85-like_dom"/>
</dbReference>
<dbReference type="Proteomes" id="UP001138672">
    <property type="component" value="Unassembled WGS sequence"/>
</dbReference>
<feature type="chain" id="PRO_5040945215" evidence="5">
    <location>
        <begin position="23"/>
        <end position="773"/>
    </location>
</feature>
<keyword evidence="10" id="KW-1185">Reference proteome</keyword>
<dbReference type="EMBL" id="JAUSUU010000002">
    <property type="protein sequence ID" value="MDQ0334451.1"/>
    <property type="molecule type" value="Genomic_DNA"/>
</dbReference>
<dbReference type="SUPFAM" id="SSF52151">
    <property type="entry name" value="FabD/lysophospholipase-like"/>
    <property type="match status" value="1"/>
</dbReference>
<accession>A0A9X0YHH8</accession>
<dbReference type="GO" id="GO:0016042">
    <property type="term" value="P:lipid catabolic process"/>
    <property type="evidence" value="ECO:0007669"/>
    <property type="project" value="UniProtKB-UniRule"/>
</dbReference>
<dbReference type="PROSITE" id="PS51635">
    <property type="entry name" value="PNPLA"/>
    <property type="match status" value="1"/>
</dbReference>
<evidence type="ECO:0000313" key="7">
    <source>
        <dbReference type="EMBL" id="MBP1838316.1"/>
    </source>
</evidence>
<feature type="domain" description="PNPLA" evidence="6">
    <location>
        <begin position="32"/>
        <end position="222"/>
    </location>
</feature>
<feature type="short sequence motif" description="GXSXG" evidence="4">
    <location>
        <begin position="63"/>
        <end position="67"/>
    </location>
</feature>
<evidence type="ECO:0000256" key="4">
    <source>
        <dbReference type="PROSITE-ProRule" id="PRU01161"/>
    </source>
</evidence>
<dbReference type="CDD" id="cd07205">
    <property type="entry name" value="Pat_PNPLA6_PNPLA7_NTE1_like"/>
    <property type="match status" value="1"/>
</dbReference>
<dbReference type="PANTHER" id="PTHR14226">
    <property type="entry name" value="NEUROPATHY TARGET ESTERASE/SWISS CHEESE D.MELANOGASTER"/>
    <property type="match status" value="1"/>
</dbReference>